<dbReference type="Gene3D" id="3.30.420.40">
    <property type="match status" value="2"/>
</dbReference>
<dbReference type="PIRSF" id="PIRSF000538">
    <property type="entry name" value="GlpK"/>
    <property type="match status" value="1"/>
</dbReference>
<accession>A0A1B2DUM5</accession>
<organism evidence="6">
    <name type="scientific">Paenibacillus ihbetae</name>
    <dbReference type="NCBI Taxonomy" id="1870820"/>
    <lineage>
        <taxon>Bacteria</taxon>
        <taxon>Bacillati</taxon>
        <taxon>Bacillota</taxon>
        <taxon>Bacilli</taxon>
        <taxon>Bacillales</taxon>
        <taxon>Paenibacillaceae</taxon>
        <taxon>Paenibacillus</taxon>
    </lineage>
</organism>
<keyword evidence="3" id="KW-0418">Kinase</keyword>
<dbReference type="InterPro" id="IPR043129">
    <property type="entry name" value="ATPase_NBD"/>
</dbReference>
<dbReference type="EMBL" id="CP016809">
    <property type="protein sequence ID" value="ANY71416.1"/>
    <property type="molecule type" value="Genomic_DNA"/>
</dbReference>
<evidence type="ECO:0000256" key="3">
    <source>
        <dbReference type="ARBA" id="ARBA00022777"/>
    </source>
</evidence>
<dbReference type="KEGG" id="pib:BBD41_01820"/>
<gene>
    <name evidence="6" type="ORF">BBD41_01820</name>
</gene>
<feature type="domain" description="Carbohydrate kinase FGGY N-terminal" evidence="4">
    <location>
        <begin position="3"/>
        <end position="249"/>
    </location>
</feature>
<dbReference type="CDD" id="cd00366">
    <property type="entry name" value="ASKHA_NBD_FGGY"/>
    <property type="match status" value="1"/>
</dbReference>
<protein>
    <recommendedName>
        <fullName evidence="7">Xylulose kinase</fullName>
    </recommendedName>
</protein>
<evidence type="ECO:0000256" key="1">
    <source>
        <dbReference type="ARBA" id="ARBA00009156"/>
    </source>
</evidence>
<dbReference type="Pfam" id="PF00370">
    <property type="entry name" value="FGGY_N"/>
    <property type="match status" value="1"/>
</dbReference>
<sequence>MRYFISADIGTQGTKAAVVDDTGRIVSSAFRPSRLIRGQDGRIEQEPEEMFASTVDAIEEAVSKPQVPKGRIAAIGLDGQMAGILGIDREWRAVTPYDSWLDSRCSSVMGDMKAWGEERFIALTGCPVTNAHGPKQLWWKRERPDVYRKIAKFVVPAVYITGRLAGLRADQAFIDDTYLHFTGFADTGQGIWSEELIRAFGMDIEKLPSIVRPWKVIGYLQPEHADAAALPPGIPIVAGCGDTAACALGAGLTEPGRLLDIAGTASVLAGCTDHYKPDTQTRTLMYARSVIPDLYLPLAYINGGGECIAWFGKLVGSRSGAASSYDELNREAGRIPPGSDGLLFIPHFGGRVCPSDSQLRGGWIGMHWGHGQAAMYRSILESIAYEYAGYLSILKHAVGQVAFSQVHVVGGGASSALFNQIKADVLGLPYRTMQNQETALTAIALIAGYGIGTVPSLAEAAAGQAKPEQMYDPDHSKRGTYARYAAAYHEAVSRLSELYQQRLQQHG</sequence>
<dbReference type="Pfam" id="PF02782">
    <property type="entry name" value="FGGY_C"/>
    <property type="match status" value="1"/>
</dbReference>
<dbReference type="PANTHER" id="PTHR43095:SF5">
    <property type="entry name" value="XYLULOSE KINASE"/>
    <property type="match status" value="1"/>
</dbReference>
<dbReference type="RefSeq" id="WP_099476520.1">
    <property type="nucleotide sequence ID" value="NZ_CP016809.1"/>
</dbReference>
<dbReference type="SUPFAM" id="SSF53067">
    <property type="entry name" value="Actin-like ATPase domain"/>
    <property type="match status" value="2"/>
</dbReference>
<dbReference type="GO" id="GO:0016301">
    <property type="term" value="F:kinase activity"/>
    <property type="evidence" value="ECO:0007669"/>
    <property type="project" value="UniProtKB-KW"/>
</dbReference>
<dbReference type="InterPro" id="IPR018484">
    <property type="entry name" value="FGGY_N"/>
</dbReference>
<evidence type="ECO:0000256" key="2">
    <source>
        <dbReference type="ARBA" id="ARBA00022679"/>
    </source>
</evidence>
<evidence type="ECO:0000259" key="5">
    <source>
        <dbReference type="Pfam" id="PF02782"/>
    </source>
</evidence>
<evidence type="ECO:0000259" key="4">
    <source>
        <dbReference type="Pfam" id="PF00370"/>
    </source>
</evidence>
<feature type="domain" description="Carbohydrate kinase FGGY C-terminal" evidence="5">
    <location>
        <begin position="261"/>
        <end position="449"/>
    </location>
</feature>
<name>A0A1B2DUM5_9BACL</name>
<dbReference type="PANTHER" id="PTHR43095">
    <property type="entry name" value="SUGAR KINASE"/>
    <property type="match status" value="1"/>
</dbReference>
<keyword evidence="2" id="KW-0808">Transferase</keyword>
<dbReference type="GO" id="GO:0005975">
    <property type="term" value="P:carbohydrate metabolic process"/>
    <property type="evidence" value="ECO:0007669"/>
    <property type="project" value="InterPro"/>
</dbReference>
<comment type="similarity">
    <text evidence="1">Belongs to the FGGY kinase family.</text>
</comment>
<proteinExistence type="inferred from homology"/>
<evidence type="ECO:0000313" key="6">
    <source>
        <dbReference type="EMBL" id="ANY71416.1"/>
    </source>
</evidence>
<dbReference type="InterPro" id="IPR050406">
    <property type="entry name" value="FGGY_Carb_Kinase"/>
</dbReference>
<reference evidence="6" key="1">
    <citation type="submission" date="2016-08" db="EMBL/GenBank/DDBJ databases">
        <title>Complete Genome Seqeunce of Paenibacillus sp. nov. IHBB 9852 from high altitute lake of Indian trans-Himalayas.</title>
        <authorList>
            <person name="Kiran S."/>
            <person name="Swarnkar M.K."/>
            <person name="Rana A."/>
            <person name="Tewari R."/>
            <person name="Gulati A."/>
        </authorList>
    </citation>
    <scope>NUCLEOTIDE SEQUENCE [LARGE SCALE GENOMIC DNA]</scope>
    <source>
        <strain evidence="6">IHBB 9852</strain>
    </source>
</reference>
<dbReference type="InterPro" id="IPR000577">
    <property type="entry name" value="Carb_kinase_FGGY"/>
</dbReference>
<dbReference type="AlphaFoldDB" id="A0A1B2DUM5"/>
<dbReference type="InterPro" id="IPR018485">
    <property type="entry name" value="FGGY_C"/>
</dbReference>
<evidence type="ECO:0008006" key="7">
    <source>
        <dbReference type="Google" id="ProtNLM"/>
    </source>
</evidence>